<feature type="compositionally biased region" description="Basic and acidic residues" evidence="1">
    <location>
        <begin position="256"/>
        <end position="276"/>
    </location>
</feature>
<dbReference type="Gene3D" id="3.40.630.30">
    <property type="match status" value="1"/>
</dbReference>
<dbReference type="Proteomes" id="UP000809789">
    <property type="component" value="Unassembled WGS sequence"/>
</dbReference>
<name>A0A8K0L264_9PEZI</name>
<keyword evidence="4" id="KW-1185">Reference proteome</keyword>
<evidence type="ECO:0000313" key="4">
    <source>
        <dbReference type="Proteomes" id="UP000809789"/>
    </source>
</evidence>
<dbReference type="EMBL" id="JAESVG020000009">
    <property type="protein sequence ID" value="KAG8624443.1"/>
    <property type="molecule type" value="Genomic_DNA"/>
</dbReference>
<organism evidence="3 4">
    <name type="scientific">Elsinoe batatas</name>
    <dbReference type="NCBI Taxonomy" id="2601811"/>
    <lineage>
        <taxon>Eukaryota</taxon>
        <taxon>Fungi</taxon>
        <taxon>Dikarya</taxon>
        <taxon>Ascomycota</taxon>
        <taxon>Pezizomycotina</taxon>
        <taxon>Dothideomycetes</taxon>
        <taxon>Dothideomycetidae</taxon>
        <taxon>Myriangiales</taxon>
        <taxon>Elsinoaceae</taxon>
        <taxon>Elsinoe</taxon>
    </lineage>
</organism>
<dbReference type="InterPro" id="IPR016181">
    <property type="entry name" value="Acyl_CoA_acyltransferase"/>
</dbReference>
<dbReference type="CDD" id="cd04301">
    <property type="entry name" value="NAT_SF"/>
    <property type="match status" value="1"/>
</dbReference>
<feature type="region of interest" description="Disordered" evidence="1">
    <location>
        <begin position="1"/>
        <end position="45"/>
    </location>
</feature>
<proteinExistence type="predicted"/>
<reference evidence="3" key="1">
    <citation type="submission" date="2021-07" db="EMBL/GenBank/DDBJ databases">
        <title>Elsinoe batatas strain:CRI-CJ2 Genome sequencing and assembly.</title>
        <authorList>
            <person name="Huang L."/>
        </authorList>
    </citation>
    <scope>NUCLEOTIDE SEQUENCE</scope>
    <source>
        <strain evidence="3">CRI-CJ2</strain>
    </source>
</reference>
<evidence type="ECO:0000256" key="1">
    <source>
        <dbReference type="SAM" id="MobiDB-lite"/>
    </source>
</evidence>
<feature type="region of interest" description="Disordered" evidence="1">
    <location>
        <begin position="256"/>
        <end position="370"/>
    </location>
</feature>
<dbReference type="Pfam" id="PF00583">
    <property type="entry name" value="Acetyltransf_1"/>
    <property type="match status" value="1"/>
</dbReference>
<evidence type="ECO:0000313" key="3">
    <source>
        <dbReference type="EMBL" id="KAG8624443.1"/>
    </source>
</evidence>
<dbReference type="OrthoDB" id="2129362at2759"/>
<dbReference type="InterPro" id="IPR000182">
    <property type="entry name" value="GNAT_dom"/>
</dbReference>
<accession>A0A8K0L264</accession>
<comment type="caution">
    <text evidence="3">The sequence shown here is derived from an EMBL/GenBank/DDBJ whole genome shotgun (WGS) entry which is preliminary data.</text>
</comment>
<dbReference type="GO" id="GO:0016747">
    <property type="term" value="F:acyltransferase activity, transferring groups other than amino-acyl groups"/>
    <property type="evidence" value="ECO:0007669"/>
    <property type="project" value="InterPro"/>
</dbReference>
<protein>
    <recommendedName>
        <fullName evidence="2">N-acetyltransferase domain-containing protein</fullName>
    </recommendedName>
</protein>
<feature type="compositionally biased region" description="Basic residues" evidence="1">
    <location>
        <begin position="277"/>
        <end position="291"/>
    </location>
</feature>
<sequence>MQNQQWSRAANAPRGLRPRPAARRQSPNPIRHPQNNRNNNFYNNRRRPVEQEPAMPQPTNEWDSAWNMEADSRKWEGPAWAPVNVPEGCDGLVDWNGKWAPPPVDWEGRRSYDISEAYIDTWNQASIEALKEELYPMPLEHGFTVKGKEILAVFTTPSPINGKSALRTKKGNAEVMLMGDIAPRYWKPESVEDNLNADTFWEYFRTAPPDATEDDHTLALGTRQPFWRYYSSAGAYYMPAIVDECDTLKLRINPNDETHSERDARERDHGSNSHIERYKRRAKGKRKQGRKQHQEDRFHPEPSWDTKPQGEPTFNPAQNTTTWETDFPSLPITGQMKPGAAPPSPPLSVKPQPDASETPPASLKLADPVPKSWVSTKPPIDIVIRPATDQDIAQLTSIYNHHVLKGVCVPDAGPTSISSMNRRLHSIQDASFPFLVAVRARTSTIVGMVYADDYNDPRGMYRYTCEVEVYVSPHHTKKGVATALMKTILHLLDREVPRDPPAGVEIASDTELGPRRPVKSLIIHLPFIRRKKPEWVFQWLGKLGWETKGVMDEMGFSREGKGIDLAMLQRLTSEVLEGSKVPVVGS</sequence>
<feature type="domain" description="N-acetyltransferase" evidence="2">
    <location>
        <begin position="382"/>
        <end position="572"/>
    </location>
</feature>
<evidence type="ECO:0000259" key="2">
    <source>
        <dbReference type="PROSITE" id="PS51186"/>
    </source>
</evidence>
<dbReference type="SUPFAM" id="SSF55729">
    <property type="entry name" value="Acyl-CoA N-acyltransferases (Nat)"/>
    <property type="match status" value="1"/>
</dbReference>
<dbReference type="AlphaFoldDB" id="A0A8K0L264"/>
<feature type="compositionally biased region" description="Low complexity" evidence="1">
    <location>
        <begin position="23"/>
        <end position="43"/>
    </location>
</feature>
<gene>
    <name evidence="3" type="ORF">KVT40_007510</name>
</gene>
<dbReference type="PROSITE" id="PS51186">
    <property type="entry name" value="GNAT"/>
    <property type="match status" value="1"/>
</dbReference>
<feature type="compositionally biased region" description="Basic and acidic residues" evidence="1">
    <location>
        <begin position="292"/>
        <end position="304"/>
    </location>
</feature>
<feature type="compositionally biased region" description="Polar residues" evidence="1">
    <location>
        <begin position="315"/>
        <end position="324"/>
    </location>
</feature>